<accession>A0A383DIQ0</accession>
<dbReference type="AlphaFoldDB" id="A0A383DIQ0"/>
<keyword evidence="1" id="KW-0812">Transmembrane</keyword>
<feature type="transmembrane region" description="Helical" evidence="1">
    <location>
        <begin position="21"/>
        <end position="38"/>
    </location>
</feature>
<name>A0A383DIQ0_9ZZZZ</name>
<keyword evidence="1" id="KW-0472">Membrane</keyword>
<sequence>MDTKQKLDEPRQGRRRWYCRCVRLAKWLGVGVLLLLALREVFFSGPYLPLAKPHDGLILDMHCHVAGIGAGDSGCFVSKELRNNFRFKIYLKAF</sequence>
<dbReference type="EMBL" id="UINC01217628">
    <property type="protein sequence ID" value="SVE44301.1"/>
    <property type="molecule type" value="Genomic_DNA"/>
</dbReference>
<proteinExistence type="predicted"/>
<feature type="non-terminal residue" evidence="2">
    <location>
        <position position="94"/>
    </location>
</feature>
<gene>
    <name evidence="2" type="ORF">METZ01_LOCUS497155</name>
</gene>
<reference evidence="2" key="1">
    <citation type="submission" date="2018-05" db="EMBL/GenBank/DDBJ databases">
        <authorList>
            <person name="Lanie J.A."/>
            <person name="Ng W.-L."/>
            <person name="Kazmierczak K.M."/>
            <person name="Andrzejewski T.M."/>
            <person name="Davidsen T.M."/>
            <person name="Wayne K.J."/>
            <person name="Tettelin H."/>
            <person name="Glass J.I."/>
            <person name="Rusch D."/>
            <person name="Podicherti R."/>
            <person name="Tsui H.-C.T."/>
            <person name="Winkler M.E."/>
        </authorList>
    </citation>
    <scope>NUCLEOTIDE SEQUENCE</scope>
</reference>
<organism evidence="2">
    <name type="scientific">marine metagenome</name>
    <dbReference type="NCBI Taxonomy" id="408172"/>
    <lineage>
        <taxon>unclassified sequences</taxon>
        <taxon>metagenomes</taxon>
        <taxon>ecological metagenomes</taxon>
    </lineage>
</organism>
<evidence type="ECO:0000313" key="2">
    <source>
        <dbReference type="EMBL" id="SVE44301.1"/>
    </source>
</evidence>
<keyword evidence="1" id="KW-1133">Transmembrane helix</keyword>
<evidence type="ECO:0000256" key="1">
    <source>
        <dbReference type="SAM" id="Phobius"/>
    </source>
</evidence>
<protein>
    <submittedName>
        <fullName evidence="2">Uncharacterized protein</fullName>
    </submittedName>
</protein>